<proteinExistence type="predicted"/>
<evidence type="ECO:0000259" key="1">
    <source>
        <dbReference type="Pfam" id="PF20231"/>
    </source>
</evidence>
<accession>A0A9P7F9H7</accession>
<dbReference type="InterPro" id="IPR046496">
    <property type="entry name" value="DUF6589"/>
</dbReference>
<dbReference type="RefSeq" id="XP_041293853.1">
    <property type="nucleotide sequence ID" value="XM_041431268.1"/>
</dbReference>
<dbReference type="Proteomes" id="UP000823399">
    <property type="component" value="Unassembled WGS sequence"/>
</dbReference>
<keyword evidence="3" id="KW-1185">Reference proteome</keyword>
<name>A0A9P7F9H7_9AGAM</name>
<sequence>NGLHFRATSATAEQLESAFMHQLTEKMQRMAPNLWHLFFALLNSTLQQWRAMGRNVKVGDEEMDIYVEEERDLGEFGGDDIGGMVYEDDVDEEADGKCQCHAAERNAALLITRTIVMISICLQTSNAQCNLLQGWLGFFMRSVCVPEKVVEVFAHAGSSISLTSIHNAVLSISKEISSKIKCEVRTLQAGFAYNNFDIQFKATQPMLEHQGSFVSATSATVIPLYGINNNNADALQSSVQLWDRDSHNPSPSVLPVMMEWKSFLQLHKNDAYSRQTHPNKLSPCQEAFSWHVRAILVNQVEGFKHFTKELNEPDTVKRIPLHKTTQIPCQAMDIKQSTPDGNIEVLNSLFRQGGISDPCESEFDVEHDVDMLEHIILIHGNLLTKE</sequence>
<reference evidence="2" key="1">
    <citation type="journal article" date="2020" name="New Phytol.">
        <title>Comparative genomics reveals dynamic genome evolution in host specialist ectomycorrhizal fungi.</title>
        <authorList>
            <person name="Lofgren L.A."/>
            <person name="Nguyen N.H."/>
            <person name="Vilgalys R."/>
            <person name="Ruytinx J."/>
            <person name="Liao H.L."/>
            <person name="Branco S."/>
            <person name="Kuo A."/>
            <person name="LaButti K."/>
            <person name="Lipzen A."/>
            <person name="Andreopoulos W."/>
            <person name="Pangilinan J."/>
            <person name="Riley R."/>
            <person name="Hundley H."/>
            <person name="Na H."/>
            <person name="Barry K."/>
            <person name="Grigoriev I.V."/>
            <person name="Stajich J.E."/>
            <person name="Kennedy P.G."/>
        </authorList>
    </citation>
    <scope>NUCLEOTIDE SEQUENCE</scope>
    <source>
        <strain evidence="2">FC423</strain>
    </source>
</reference>
<evidence type="ECO:0000313" key="3">
    <source>
        <dbReference type="Proteomes" id="UP000823399"/>
    </source>
</evidence>
<protein>
    <recommendedName>
        <fullName evidence="1">DUF6589 domain-containing protein</fullName>
    </recommendedName>
</protein>
<feature type="domain" description="DUF6589" evidence="1">
    <location>
        <begin position="284"/>
        <end position="384"/>
    </location>
</feature>
<dbReference type="Pfam" id="PF20231">
    <property type="entry name" value="DUF6589"/>
    <property type="match status" value="1"/>
</dbReference>
<gene>
    <name evidence="2" type="ORF">F5147DRAFT_575367</name>
</gene>
<organism evidence="2 3">
    <name type="scientific">Suillus discolor</name>
    <dbReference type="NCBI Taxonomy" id="1912936"/>
    <lineage>
        <taxon>Eukaryota</taxon>
        <taxon>Fungi</taxon>
        <taxon>Dikarya</taxon>
        <taxon>Basidiomycota</taxon>
        <taxon>Agaricomycotina</taxon>
        <taxon>Agaricomycetes</taxon>
        <taxon>Agaricomycetidae</taxon>
        <taxon>Boletales</taxon>
        <taxon>Suillineae</taxon>
        <taxon>Suillaceae</taxon>
        <taxon>Suillus</taxon>
    </lineage>
</organism>
<feature type="non-terminal residue" evidence="2">
    <location>
        <position position="1"/>
    </location>
</feature>
<comment type="caution">
    <text evidence="2">The sequence shown here is derived from an EMBL/GenBank/DDBJ whole genome shotgun (WGS) entry which is preliminary data.</text>
</comment>
<evidence type="ECO:0000313" key="2">
    <source>
        <dbReference type="EMBL" id="KAG2109985.1"/>
    </source>
</evidence>
<dbReference type="EMBL" id="JABBWM010000022">
    <property type="protein sequence ID" value="KAG2109985.1"/>
    <property type="molecule type" value="Genomic_DNA"/>
</dbReference>
<dbReference type="OrthoDB" id="4743193at2759"/>
<dbReference type="AlphaFoldDB" id="A0A9P7F9H7"/>
<dbReference type="GeneID" id="64693527"/>